<accession>R9NZC3</accession>
<dbReference type="Proteomes" id="UP000014071">
    <property type="component" value="Unassembled WGS sequence"/>
</dbReference>
<dbReference type="EMBL" id="DF238782">
    <property type="protein sequence ID" value="GAC94052.1"/>
    <property type="molecule type" value="Genomic_DNA"/>
</dbReference>
<dbReference type="GeneID" id="24106918"/>
<reference evidence="3" key="1">
    <citation type="journal article" date="2013" name="Genome Announc.">
        <title>Draft genome sequence of the basidiomycetous yeast-like fungus Pseudozyma hubeiensis SY62, which produces an abundant amount of the biosurfactant mannosylerythritol lipids.</title>
        <authorList>
            <person name="Konishi M."/>
            <person name="Hatada Y."/>
            <person name="Horiuchi J."/>
        </authorList>
    </citation>
    <scope>NUCLEOTIDE SEQUENCE [LARGE SCALE GENOMIC DNA]</scope>
    <source>
        <strain evidence="3">SY62</strain>
    </source>
</reference>
<feature type="region of interest" description="Disordered" evidence="1">
    <location>
        <begin position="20"/>
        <end position="46"/>
    </location>
</feature>
<gene>
    <name evidence="2" type="ORF">PHSY_001621</name>
</gene>
<proteinExistence type="predicted"/>
<evidence type="ECO:0000313" key="2">
    <source>
        <dbReference type="EMBL" id="GAC94052.1"/>
    </source>
</evidence>
<dbReference type="HOGENOM" id="CLU_2498826_0_0_1"/>
<sequence length="86" mass="9753">MSAVLTILFDDDEKRKKLLTHGKRMTTATSLTQKQREREATDRASPNLEFRGGIRISLSDTSHRDDDIAVSSWHCVFIVFRCSPSA</sequence>
<evidence type="ECO:0000256" key="1">
    <source>
        <dbReference type="SAM" id="MobiDB-lite"/>
    </source>
</evidence>
<keyword evidence="3" id="KW-1185">Reference proteome</keyword>
<dbReference type="AlphaFoldDB" id="R9NZC3"/>
<organism evidence="2 3">
    <name type="scientific">Pseudozyma hubeiensis (strain SY62)</name>
    <name type="common">Yeast</name>
    <dbReference type="NCBI Taxonomy" id="1305764"/>
    <lineage>
        <taxon>Eukaryota</taxon>
        <taxon>Fungi</taxon>
        <taxon>Dikarya</taxon>
        <taxon>Basidiomycota</taxon>
        <taxon>Ustilaginomycotina</taxon>
        <taxon>Ustilaginomycetes</taxon>
        <taxon>Ustilaginales</taxon>
        <taxon>Ustilaginaceae</taxon>
        <taxon>Pseudozyma</taxon>
    </lineage>
</organism>
<dbReference type="RefSeq" id="XP_012187639.1">
    <property type="nucleotide sequence ID" value="XM_012332249.1"/>
</dbReference>
<name>R9NZC3_PSEHS</name>
<protein>
    <submittedName>
        <fullName evidence="2">Uncharacterized protein</fullName>
    </submittedName>
</protein>
<evidence type="ECO:0000313" key="3">
    <source>
        <dbReference type="Proteomes" id="UP000014071"/>
    </source>
</evidence>